<dbReference type="HOGENOM" id="CLU_406926_0_0_0"/>
<evidence type="ECO:0000256" key="1">
    <source>
        <dbReference type="ARBA" id="ARBA00011900"/>
    </source>
</evidence>
<dbReference type="GO" id="GO:0009307">
    <property type="term" value="P:DNA restriction-modification system"/>
    <property type="evidence" value="ECO:0007669"/>
    <property type="project" value="UniProtKB-KW"/>
</dbReference>
<organism evidence="10">
    <name type="scientific">Vecturithrix granuli</name>
    <dbReference type="NCBI Taxonomy" id="1499967"/>
    <lineage>
        <taxon>Bacteria</taxon>
        <taxon>Candidatus Moduliflexota</taxon>
        <taxon>Candidatus Vecturitrichia</taxon>
        <taxon>Candidatus Vecturitrichales</taxon>
        <taxon>Candidatus Vecturitrichaceae</taxon>
        <taxon>Candidatus Vecturithrix</taxon>
    </lineage>
</organism>
<evidence type="ECO:0000256" key="2">
    <source>
        <dbReference type="ARBA" id="ARBA00022603"/>
    </source>
</evidence>
<dbReference type="InterPro" id="IPR029063">
    <property type="entry name" value="SAM-dependent_MTases_sf"/>
</dbReference>
<dbReference type="PANTHER" id="PTHR33841">
    <property type="entry name" value="DNA METHYLTRANSFERASE YEEA-RELATED"/>
    <property type="match status" value="1"/>
</dbReference>
<keyword evidence="2 10" id="KW-0489">Methyltransferase</keyword>
<dbReference type="SUPFAM" id="SSF53335">
    <property type="entry name" value="S-adenosyl-L-methionine-dependent methyltransferases"/>
    <property type="match status" value="1"/>
</dbReference>
<dbReference type="InterPro" id="IPR002052">
    <property type="entry name" value="DNA_methylase_N6_adenine_CS"/>
</dbReference>
<evidence type="ECO:0000259" key="9">
    <source>
        <dbReference type="Pfam" id="PF12950"/>
    </source>
</evidence>
<evidence type="ECO:0000256" key="7">
    <source>
        <dbReference type="ARBA" id="ARBA00047942"/>
    </source>
</evidence>
<dbReference type="GO" id="GO:0032259">
    <property type="term" value="P:methylation"/>
    <property type="evidence" value="ECO:0007669"/>
    <property type="project" value="UniProtKB-KW"/>
</dbReference>
<dbReference type="PRINTS" id="PR00507">
    <property type="entry name" value="N12N6MTFRASE"/>
</dbReference>
<dbReference type="GO" id="GO:0009007">
    <property type="term" value="F:site-specific DNA-methyltransferase (adenine-specific) activity"/>
    <property type="evidence" value="ECO:0007669"/>
    <property type="project" value="UniProtKB-EC"/>
</dbReference>
<dbReference type="AlphaFoldDB" id="A0A081CAY2"/>
<evidence type="ECO:0000313" key="11">
    <source>
        <dbReference type="Proteomes" id="UP000030661"/>
    </source>
</evidence>
<dbReference type="GO" id="GO:0003677">
    <property type="term" value="F:DNA binding"/>
    <property type="evidence" value="ECO:0007669"/>
    <property type="project" value="UniProtKB-KW"/>
</dbReference>
<evidence type="ECO:0000256" key="6">
    <source>
        <dbReference type="ARBA" id="ARBA00023125"/>
    </source>
</evidence>
<dbReference type="Gene3D" id="3.40.50.150">
    <property type="entry name" value="Vaccinia Virus protein VP39"/>
    <property type="match status" value="1"/>
</dbReference>
<comment type="catalytic activity">
    <reaction evidence="7">
        <text>a 2'-deoxyadenosine in DNA + S-adenosyl-L-methionine = an N(6)-methyl-2'-deoxyadenosine in DNA + S-adenosyl-L-homocysteine + H(+)</text>
        <dbReference type="Rhea" id="RHEA:15197"/>
        <dbReference type="Rhea" id="RHEA-COMP:12418"/>
        <dbReference type="Rhea" id="RHEA-COMP:12419"/>
        <dbReference type="ChEBI" id="CHEBI:15378"/>
        <dbReference type="ChEBI" id="CHEBI:57856"/>
        <dbReference type="ChEBI" id="CHEBI:59789"/>
        <dbReference type="ChEBI" id="CHEBI:90615"/>
        <dbReference type="ChEBI" id="CHEBI:90616"/>
        <dbReference type="EC" id="2.1.1.72"/>
    </reaction>
</comment>
<keyword evidence="3" id="KW-0808">Transferase</keyword>
<dbReference type="PROSITE" id="PS00092">
    <property type="entry name" value="N6_MTASE"/>
    <property type="match status" value="1"/>
</dbReference>
<evidence type="ECO:0000256" key="5">
    <source>
        <dbReference type="ARBA" id="ARBA00022747"/>
    </source>
</evidence>
<dbReference type="eggNOG" id="COG1002">
    <property type="taxonomic scope" value="Bacteria"/>
</dbReference>
<keyword evidence="11" id="KW-1185">Reference proteome</keyword>
<keyword evidence="5" id="KW-0680">Restriction system</keyword>
<dbReference type="STRING" id="1499967.U27_02566"/>
<dbReference type="InterPro" id="IPR025931">
    <property type="entry name" value="TaqI_C"/>
</dbReference>
<dbReference type="Gene3D" id="3.90.220.10">
    <property type="entry name" value="Adenine-n6-DNA-methyltransferase Taqi, Chain A, domain 2"/>
    <property type="match status" value="1"/>
</dbReference>
<protein>
    <recommendedName>
        <fullName evidence="1">site-specific DNA-methyltransferase (adenine-specific)</fullName>
        <ecNumber evidence="1">2.1.1.72</ecNumber>
    </recommendedName>
</protein>
<dbReference type="Pfam" id="PF12950">
    <property type="entry name" value="TaqI_C"/>
    <property type="match status" value="1"/>
</dbReference>
<dbReference type="eggNOG" id="COG0827">
    <property type="taxonomic scope" value="Bacteria"/>
</dbReference>
<evidence type="ECO:0000256" key="4">
    <source>
        <dbReference type="ARBA" id="ARBA00022691"/>
    </source>
</evidence>
<dbReference type="EMBL" id="DF820482">
    <property type="protein sequence ID" value="GAK61737.1"/>
    <property type="molecule type" value="Genomic_DNA"/>
</dbReference>
<keyword evidence="4" id="KW-0949">S-adenosyl-L-methionine</keyword>
<gene>
    <name evidence="10" type="ORF">U27_02566</name>
</gene>
<dbReference type="CDD" id="cd02440">
    <property type="entry name" value="AdoMet_MTases"/>
    <property type="match status" value="1"/>
</dbReference>
<dbReference type="EC" id="2.1.1.72" evidence="1"/>
<dbReference type="Pfam" id="PF07669">
    <property type="entry name" value="Eco57I"/>
    <property type="match status" value="1"/>
</dbReference>
<dbReference type="InterPro" id="IPR023135">
    <property type="entry name" value="N6_DNA_MeTrfase_TaqI_C"/>
</dbReference>
<feature type="domain" description="TaqI-like C-terminal specificity" evidence="9">
    <location>
        <begin position="493"/>
        <end position="616"/>
    </location>
</feature>
<name>A0A081CAY2_VECG1</name>
<sequence length="675" mass="77696">MLKSLNTIVKRCCQLLAKDFSQCDPNPSEEAVRNVVLDCFLEIAALCCLEAHAWNSFEGPYYSQIRHGFRLMRRNLQAECPYLTPFFSFCQELPTENTCKIVWSVLKESISCDEWRTEHILGWMYQAALQGAPEQKQQGQFYTAKPIIEAIVAQVFPLIFHRSSSALTILDLACGAGGFALKAFEELYQWHAQKECQEFSENPATHILANHLFLVDNDPRACQLAALNLYIKAKQLAPDCQIRRMNIVCADALRRWEDESFAPSTQDGVLIKHFFAKKHDVVIGNPPYIVINRRRTPKDTIACYQSYQSAAFKINTFALFVERGLEFLKPDGLLGMIVPNTLLTQVYFEPLRQYILATSRIRSILDIKRVFERAFVENCIIMLQREEDQLRRHQNMMECWMKKPRSAQRDSPKVMQEPDLVNAPATIPQRHFEHAPFSMFNIHIDEQSRVLMEKIARDNPKLGELCESHDGFNPGNAKAKFIMPEPVDKTCKKILNGKDIGRYRLHWGGLYVRYNKALLTKNDNVRWGHLRSLDSPKILTRQTADRLIGAYDSGEYYTTNSIHTTILQQGIQDVHLQYILALLNSKLMSFYYQKLIAEVGQVFSQVKLINLRQLPIKIASKEEQQEIIGLVEKLLHLNTSDLVFQETDTCLDHKICHLYQLTPDEIETIESIADV</sequence>
<feature type="domain" description="Type II methyltransferase M.TaqI-like" evidence="8">
    <location>
        <begin position="210"/>
        <end position="371"/>
    </location>
</feature>
<dbReference type="InterPro" id="IPR050953">
    <property type="entry name" value="N4_N6_ade-DNA_methylase"/>
</dbReference>
<evidence type="ECO:0000259" key="8">
    <source>
        <dbReference type="Pfam" id="PF07669"/>
    </source>
</evidence>
<proteinExistence type="predicted"/>
<evidence type="ECO:0000256" key="3">
    <source>
        <dbReference type="ARBA" id="ARBA00022679"/>
    </source>
</evidence>
<dbReference type="InterPro" id="IPR011639">
    <property type="entry name" value="MethylTrfase_TaqI-like_dom"/>
</dbReference>
<accession>A0A081CAY2</accession>
<dbReference type="Proteomes" id="UP000030661">
    <property type="component" value="Unassembled WGS sequence"/>
</dbReference>
<dbReference type="PANTHER" id="PTHR33841:SF1">
    <property type="entry name" value="DNA METHYLTRANSFERASE A"/>
    <property type="match status" value="1"/>
</dbReference>
<keyword evidence="6" id="KW-0238">DNA-binding</keyword>
<reference evidence="10" key="1">
    <citation type="journal article" date="2015" name="PeerJ">
        <title>First genomic representation of candidate bacterial phylum KSB3 points to enhanced environmental sensing as a trigger of wastewater bulking.</title>
        <authorList>
            <person name="Sekiguchi Y."/>
            <person name="Ohashi A."/>
            <person name="Parks D.H."/>
            <person name="Yamauchi T."/>
            <person name="Tyson G.W."/>
            <person name="Hugenholtz P."/>
        </authorList>
    </citation>
    <scope>NUCLEOTIDE SEQUENCE [LARGE SCALE GENOMIC DNA]</scope>
</reference>
<evidence type="ECO:0000313" key="10">
    <source>
        <dbReference type="EMBL" id="GAK61737.1"/>
    </source>
</evidence>